<reference evidence="3 4" key="1">
    <citation type="submission" date="2016-10" db="EMBL/GenBank/DDBJ databases">
        <authorList>
            <person name="de Groot N.N."/>
        </authorList>
    </citation>
    <scope>NUCLEOTIDE SEQUENCE [LARGE SCALE GENOMIC DNA]</scope>
    <source>
        <strain evidence="3 4">DSM 25186</strain>
    </source>
</reference>
<dbReference type="EMBL" id="FNFO01000007">
    <property type="protein sequence ID" value="SDL59525.1"/>
    <property type="molecule type" value="Genomic_DNA"/>
</dbReference>
<feature type="domain" description="DUF4397" evidence="2">
    <location>
        <begin position="144"/>
        <end position="225"/>
    </location>
</feature>
<evidence type="ECO:0000313" key="4">
    <source>
        <dbReference type="Proteomes" id="UP000198510"/>
    </source>
</evidence>
<dbReference type="AlphaFoldDB" id="A0A1G9LDA8"/>
<dbReference type="Pfam" id="PF14344">
    <property type="entry name" value="DUF4397"/>
    <property type="match status" value="2"/>
</dbReference>
<evidence type="ECO:0000256" key="1">
    <source>
        <dbReference type="SAM" id="SignalP"/>
    </source>
</evidence>
<protein>
    <submittedName>
        <fullName evidence="3">Por secretion system C-terminal sorting domain-containing protein</fullName>
    </submittedName>
</protein>
<feature type="signal peptide" evidence="1">
    <location>
        <begin position="1"/>
        <end position="26"/>
    </location>
</feature>
<accession>A0A1G9LDA8</accession>
<organism evidence="3 4">
    <name type="scientific">Catalinimonas alkaloidigena</name>
    <dbReference type="NCBI Taxonomy" id="1075417"/>
    <lineage>
        <taxon>Bacteria</taxon>
        <taxon>Pseudomonadati</taxon>
        <taxon>Bacteroidota</taxon>
        <taxon>Cytophagia</taxon>
        <taxon>Cytophagales</taxon>
        <taxon>Catalimonadaceae</taxon>
        <taxon>Catalinimonas</taxon>
    </lineage>
</organism>
<gene>
    <name evidence="3" type="ORF">SAMN05421823_1073</name>
</gene>
<dbReference type="OrthoDB" id="870410at2"/>
<evidence type="ECO:0000259" key="2">
    <source>
        <dbReference type="Pfam" id="PF14344"/>
    </source>
</evidence>
<dbReference type="STRING" id="1075417.SAMN05421823_1073"/>
<sequence length="348" mass="36838">MKRLSSLTLITLLFLGSLGLTSAVHAQARVQIIHNAADADAAMVDIYVNDGILYDDVAFRTATPFFDAPAGTAFDVSVQPMNSTDTVGALFKQTYTLEDGETYVIVANGILPGNFDNYSADSAFNLYVYPMGQEIVTDANAVDVLVFHGATDAPAVEVSAEGVETPLIDEIAYGEFAGYLSLPTGTYTLTVSTADGTTQVAQYTAPLEGIFAGQAATVLASGFLDPSMNSDGAAFGLYVAPATGGELIALPVATAADDFMTRVSDLRVYPTPAVSGTLYVEYSLREAGPVTLNLLTLQGQKISSQHLGVQRADQGQRIAYSTQGLAPGMYMLQFQTGQTQRAYRVVIQ</sequence>
<name>A0A1G9LDA8_9BACT</name>
<feature type="chain" id="PRO_5011546551" evidence="1">
    <location>
        <begin position="27"/>
        <end position="348"/>
    </location>
</feature>
<proteinExistence type="predicted"/>
<dbReference type="NCBIfam" id="TIGR04183">
    <property type="entry name" value="Por_Secre_tail"/>
    <property type="match status" value="1"/>
</dbReference>
<dbReference type="InterPro" id="IPR025510">
    <property type="entry name" value="DUF4397"/>
</dbReference>
<dbReference type="Proteomes" id="UP000198510">
    <property type="component" value="Unassembled WGS sequence"/>
</dbReference>
<feature type="domain" description="DUF4397" evidence="2">
    <location>
        <begin position="28"/>
        <end position="111"/>
    </location>
</feature>
<evidence type="ECO:0000313" key="3">
    <source>
        <dbReference type="EMBL" id="SDL59525.1"/>
    </source>
</evidence>
<keyword evidence="4" id="KW-1185">Reference proteome</keyword>
<keyword evidence="1" id="KW-0732">Signal</keyword>
<dbReference type="RefSeq" id="WP_089684193.1">
    <property type="nucleotide sequence ID" value="NZ_FNFO01000007.1"/>
</dbReference>
<dbReference type="InterPro" id="IPR026444">
    <property type="entry name" value="Secre_tail"/>
</dbReference>